<organism evidence="1 2">
    <name type="scientific">Bipolaris victoriae (strain FI3)</name>
    <name type="common">Victoria blight of oats agent</name>
    <name type="synonym">Cochliobolus victoriae</name>
    <dbReference type="NCBI Taxonomy" id="930091"/>
    <lineage>
        <taxon>Eukaryota</taxon>
        <taxon>Fungi</taxon>
        <taxon>Dikarya</taxon>
        <taxon>Ascomycota</taxon>
        <taxon>Pezizomycotina</taxon>
        <taxon>Dothideomycetes</taxon>
        <taxon>Pleosporomycetidae</taxon>
        <taxon>Pleosporales</taxon>
        <taxon>Pleosporineae</taxon>
        <taxon>Pleosporaceae</taxon>
        <taxon>Bipolaris</taxon>
    </lineage>
</organism>
<dbReference type="EMBL" id="KI968703">
    <property type="protein sequence ID" value="EUN30818.1"/>
    <property type="molecule type" value="Genomic_DNA"/>
</dbReference>
<reference evidence="1 2" key="1">
    <citation type="journal article" date="2013" name="PLoS Genet.">
        <title>Comparative genome structure, secondary metabolite, and effector coding capacity across Cochliobolus pathogens.</title>
        <authorList>
            <person name="Condon B.J."/>
            <person name="Leng Y."/>
            <person name="Wu D."/>
            <person name="Bushley K.E."/>
            <person name="Ohm R.A."/>
            <person name="Otillar R."/>
            <person name="Martin J."/>
            <person name="Schackwitz W."/>
            <person name="Grimwood J."/>
            <person name="MohdZainudin N."/>
            <person name="Xue C."/>
            <person name="Wang R."/>
            <person name="Manning V.A."/>
            <person name="Dhillon B."/>
            <person name="Tu Z.J."/>
            <person name="Steffenson B.J."/>
            <person name="Salamov A."/>
            <person name="Sun H."/>
            <person name="Lowry S."/>
            <person name="LaButti K."/>
            <person name="Han J."/>
            <person name="Copeland A."/>
            <person name="Lindquist E."/>
            <person name="Barry K."/>
            <person name="Schmutz J."/>
            <person name="Baker S.E."/>
            <person name="Ciuffetti L.M."/>
            <person name="Grigoriev I.V."/>
            <person name="Zhong S."/>
            <person name="Turgeon B.G."/>
        </authorList>
    </citation>
    <scope>NUCLEOTIDE SEQUENCE [LARGE SCALE GENOMIC DNA]</scope>
    <source>
        <strain evidence="1 2">FI3</strain>
    </source>
</reference>
<dbReference type="Proteomes" id="UP000054337">
    <property type="component" value="Unassembled WGS sequence"/>
</dbReference>
<dbReference type="GeneID" id="26259026"/>
<evidence type="ECO:0000313" key="1">
    <source>
        <dbReference type="EMBL" id="EUN30818.1"/>
    </source>
</evidence>
<dbReference type="RefSeq" id="XP_014560398.1">
    <property type="nucleotide sequence ID" value="XM_014704912.1"/>
</dbReference>
<feature type="non-terminal residue" evidence="1">
    <location>
        <position position="1"/>
    </location>
</feature>
<sequence>RPKLVGNQNLKTGNSSCKAQVEASYMRISRWEWKSRYERMVKLALGGTWVLAKIDALSGKTRLPARMGQTLSIHRR</sequence>
<protein>
    <submittedName>
        <fullName evidence="1">Uncharacterized protein</fullName>
    </submittedName>
</protein>
<accession>W7EJE2</accession>
<dbReference type="HOGENOM" id="CLU_2661131_0_0_1"/>
<gene>
    <name evidence="1" type="ORF">COCVIDRAFT_89469</name>
</gene>
<evidence type="ECO:0000313" key="2">
    <source>
        <dbReference type="Proteomes" id="UP000054337"/>
    </source>
</evidence>
<name>W7EJE2_BIPV3</name>
<dbReference type="AlphaFoldDB" id="W7EJE2"/>
<proteinExistence type="predicted"/>
<keyword evidence="2" id="KW-1185">Reference proteome</keyword>